<feature type="transmembrane region" description="Helical" evidence="1">
    <location>
        <begin position="238"/>
        <end position="263"/>
    </location>
</feature>
<dbReference type="OrthoDB" id="3357002at2759"/>
<proteinExistence type="predicted"/>
<dbReference type="Proteomes" id="UP000095009">
    <property type="component" value="Unassembled WGS sequence"/>
</dbReference>
<name>A0A1E3PFQ8_9ASCO</name>
<dbReference type="AlphaFoldDB" id="A0A1E3PFQ8"/>
<gene>
    <name evidence="2" type="ORF">NADFUDRAFT_47473</name>
</gene>
<keyword evidence="1" id="KW-1133">Transmembrane helix</keyword>
<dbReference type="InterPro" id="IPR021460">
    <property type="entry name" value="DUF3112"/>
</dbReference>
<reference evidence="2 3" key="1">
    <citation type="journal article" date="2016" name="Proc. Natl. Acad. Sci. U.S.A.">
        <title>Comparative genomics of biotechnologically important yeasts.</title>
        <authorList>
            <person name="Riley R."/>
            <person name="Haridas S."/>
            <person name="Wolfe K.H."/>
            <person name="Lopes M.R."/>
            <person name="Hittinger C.T."/>
            <person name="Goeker M."/>
            <person name="Salamov A.A."/>
            <person name="Wisecaver J.H."/>
            <person name="Long T.M."/>
            <person name="Calvey C.H."/>
            <person name="Aerts A.L."/>
            <person name="Barry K.W."/>
            <person name="Choi C."/>
            <person name="Clum A."/>
            <person name="Coughlan A.Y."/>
            <person name="Deshpande S."/>
            <person name="Douglass A.P."/>
            <person name="Hanson S.J."/>
            <person name="Klenk H.-P."/>
            <person name="LaButti K.M."/>
            <person name="Lapidus A."/>
            <person name="Lindquist E.A."/>
            <person name="Lipzen A.M."/>
            <person name="Meier-Kolthoff J.P."/>
            <person name="Ohm R.A."/>
            <person name="Otillar R.P."/>
            <person name="Pangilinan J.L."/>
            <person name="Peng Y."/>
            <person name="Rokas A."/>
            <person name="Rosa C.A."/>
            <person name="Scheuner C."/>
            <person name="Sibirny A.A."/>
            <person name="Slot J.C."/>
            <person name="Stielow J.B."/>
            <person name="Sun H."/>
            <person name="Kurtzman C.P."/>
            <person name="Blackwell M."/>
            <person name="Grigoriev I.V."/>
            <person name="Jeffries T.W."/>
        </authorList>
    </citation>
    <scope>NUCLEOTIDE SEQUENCE [LARGE SCALE GENOMIC DNA]</scope>
    <source>
        <strain evidence="2 3">DSM 6958</strain>
    </source>
</reference>
<dbReference type="PANTHER" id="PTHR35184:SF1">
    <property type="entry name" value="INTEGRAL MEMBRANE PROTEIN"/>
    <property type="match status" value="1"/>
</dbReference>
<keyword evidence="1" id="KW-0812">Transmembrane</keyword>
<feature type="transmembrane region" description="Helical" evidence="1">
    <location>
        <begin position="20"/>
        <end position="42"/>
    </location>
</feature>
<dbReference type="STRING" id="857566.A0A1E3PFQ8"/>
<protein>
    <submittedName>
        <fullName evidence="2">Uncharacterized protein</fullName>
    </submittedName>
</protein>
<accession>A0A1E3PFQ8</accession>
<evidence type="ECO:0000313" key="3">
    <source>
        <dbReference type="Proteomes" id="UP000095009"/>
    </source>
</evidence>
<evidence type="ECO:0000256" key="1">
    <source>
        <dbReference type="SAM" id="Phobius"/>
    </source>
</evidence>
<evidence type="ECO:0000313" key="2">
    <source>
        <dbReference type="EMBL" id="ODQ64208.1"/>
    </source>
</evidence>
<dbReference type="EMBL" id="KV454412">
    <property type="protein sequence ID" value="ODQ64208.1"/>
    <property type="molecule type" value="Genomic_DNA"/>
</dbReference>
<keyword evidence="3" id="KW-1185">Reference proteome</keyword>
<feature type="transmembrane region" description="Helical" evidence="1">
    <location>
        <begin position="283"/>
        <end position="303"/>
    </location>
</feature>
<dbReference type="Pfam" id="PF11309">
    <property type="entry name" value="DUF3112"/>
    <property type="match status" value="1"/>
</dbReference>
<feature type="transmembrane region" description="Helical" evidence="1">
    <location>
        <begin position="109"/>
        <end position="131"/>
    </location>
</feature>
<organism evidence="2 3">
    <name type="scientific">Nadsonia fulvescens var. elongata DSM 6958</name>
    <dbReference type="NCBI Taxonomy" id="857566"/>
    <lineage>
        <taxon>Eukaryota</taxon>
        <taxon>Fungi</taxon>
        <taxon>Dikarya</taxon>
        <taxon>Ascomycota</taxon>
        <taxon>Saccharomycotina</taxon>
        <taxon>Dipodascomycetes</taxon>
        <taxon>Dipodascales</taxon>
        <taxon>Dipodascales incertae sedis</taxon>
        <taxon>Nadsonia</taxon>
    </lineage>
</organism>
<sequence>FYCIFRMLGFALRLGWSKNVLNVNVAIASTVFAVVSVLYVNAMNLILAHRIFTFRHPETGNALWFNAMISLVYVAILATVIMGIVAQSIPNLYYLTQKHLTMCQQVTQVAGVLAVIMAFLGIVLIVAAYVFKPGSLSGRLFVFHKDPAARSRAELPITISPVWLERFSGTYLPVKGSQTVDHLEPALDFEHRSIQNSQVDLTSAIRVISARETPAGGFTNHVSPSSVVLSKEPSINTAVLIVAVTSFILTLAASFRCASVFMTVPRGGNGSEIPDAGFIFHNVIMYMTYGLMEVIVSLIYLVMRTDLRFYIPDKKLVVGKLIQLQNNSEINMHESKSIINDVNVLEEEEEKRTWVPVLVDNSSLSGEAVQGVTVPTTNY</sequence>
<keyword evidence="1" id="KW-0472">Membrane</keyword>
<feature type="non-terminal residue" evidence="2">
    <location>
        <position position="1"/>
    </location>
</feature>
<feature type="transmembrane region" description="Helical" evidence="1">
    <location>
        <begin position="63"/>
        <end position="89"/>
    </location>
</feature>
<dbReference type="PANTHER" id="PTHR35184">
    <property type="entry name" value="YALI0C10208P"/>
    <property type="match status" value="1"/>
</dbReference>